<keyword evidence="2" id="KW-0812">Transmembrane</keyword>
<protein>
    <submittedName>
        <fullName evidence="2">Transmembrane protein 273 isoform X1</fullName>
    </submittedName>
</protein>
<name>A0A455B1W5_PHYMC</name>
<evidence type="ECO:0000313" key="1">
    <source>
        <dbReference type="Proteomes" id="UP000248484"/>
    </source>
</evidence>
<reference evidence="2" key="1">
    <citation type="submission" date="2025-08" db="UniProtKB">
        <authorList>
            <consortium name="RefSeq"/>
        </authorList>
    </citation>
    <scope>IDENTIFICATION</scope>
    <source>
        <tissue evidence="2">Muscle</tissue>
    </source>
</reference>
<dbReference type="AlphaFoldDB" id="A0A455B1W5"/>
<dbReference type="KEGG" id="pcad:102975256"/>
<keyword evidence="2" id="KW-0472">Membrane</keyword>
<accession>A0A455B1W5</accession>
<organism evidence="1 2">
    <name type="scientific">Physeter macrocephalus</name>
    <name type="common">Sperm whale</name>
    <name type="synonym">Physeter catodon</name>
    <dbReference type="NCBI Taxonomy" id="9755"/>
    <lineage>
        <taxon>Eukaryota</taxon>
        <taxon>Metazoa</taxon>
        <taxon>Chordata</taxon>
        <taxon>Craniata</taxon>
        <taxon>Vertebrata</taxon>
        <taxon>Euteleostomi</taxon>
        <taxon>Mammalia</taxon>
        <taxon>Eutheria</taxon>
        <taxon>Laurasiatheria</taxon>
        <taxon>Artiodactyla</taxon>
        <taxon>Whippomorpha</taxon>
        <taxon>Cetacea</taxon>
        <taxon>Odontoceti</taxon>
        <taxon>Physeteridae</taxon>
        <taxon>Physeter</taxon>
    </lineage>
</organism>
<keyword evidence="1" id="KW-1185">Reference proteome</keyword>
<dbReference type="CTD" id="170371"/>
<sequence>MGKYSRCGTPRGADVGAAQVLATGQPAGAKIVAAATSPGQQDLPGFRGLAGVSLHTHGPILSPPQGSAHQAVPLACHLLWEGSWLPTGPPQSPGIQVSSRLPLLTTGSSRWCQGLIHLPLALSRAGNQHTCHE</sequence>
<gene>
    <name evidence="2" type="primary">TMEM273</name>
</gene>
<dbReference type="GeneID" id="102975256"/>
<proteinExistence type="predicted"/>
<dbReference type="Proteomes" id="UP000248484">
    <property type="component" value="Unplaced"/>
</dbReference>
<dbReference type="RefSeq" id="XP_028342093.1">
    <property type="nucleotide sequence ID" value="XM_028486292.1"/>
</dbReference>
<evidence type="ECO:0000313" key="2">
    <source>
        <dbReference type="RefSeq" id="XP_028342093.1"/>
    </source>
</evidence>